<comment type="caution">
    <text evidence="6">The sequence shown here is derived from an EMBL/GenBank/DDBJ whole genome shotgun (WGS) entry which is preliminary data.</text>
</comment>
<dbReference type="PANTHER" id="PTHR37326">
    <property type="entry name" value="BLL3975 PROTEIN"/>
    <property type="match status" value="1"/>
</dbReference>
<gene>
    <name evidence="6" type="ORF">FKG95_27225</name>
</gene>
<keyword evidence="2" id="KW-0479">Metal-binding</keyword>
<dbReference type="PANTHER" id="PTHR37326:SF1">
    <property type="entry name" value="BLL3975 PROTEIN"/>
    <property type="match status" value="1"/>
</dbReference>
<dbReference type="CDD" id="cd06250">
    <property type="entry name" value="M14_PaAOTO_like"/>
    <property type="match status" value="1"/>
</dbReference>
<dbReference type="SUPFAM" id="SSF53187">
    <property type="entry name" value="Zn-dependent exopeptidases"/>
    <property type="match status" value="1"/>
</dbReference>
<dbReference type="EMBL" id="VHSH01000015">
    <property type="protein sequence ID" value="TQV70816.1"/>
    <property type="molecule type" value="Genomic_DNA"/>
</dbReference>
<evidence type="ECO:0000256" key="3">
    <source>
        <dbReference type="ARBA" id="ARBA00022801"/>
    </source>
</evidence>
<protein>
    <submittedName>
        <fullName evidence="6">Succinylglutamate desuccinylase/aspartoacylase family protein</fullName>
    </submittedName>
</protein>
<dbReference type="GO" id="GO:0046872">
    <property type="term" value="F:metal ion binding"/>
    <property type="evidence" value="ECO:0007669"/>
    <property type="project" value="UniProtKB-KW"/>
</dbReference>
<dbReference type="InterPro" id="IPR055438">
    <property type="entry name" value="AstE_AspA_cat"/>
</dbReference>
<evidence type="ECO:0000313" key="6">
    <source>
        <dbReference type="EMBL" id="TQV70816.1"/>
    </source>
</evidence>
<keyword evidence="7" id="KW-1185">Reference proteome</keyword>
<evidence type="ECO:0000256" key="2">
    <source>
        <dbReference type="ARBA" id="ARBA00022723"/>
    </source>
</evidence>
<evidence type="ECO:0000256" key="4">
    <source>
        <dbReference type="ARBA" id="ARBA00022833"/>
    </source>
</evidence>
<organism evidence="6 7">
    <name type="scientific">Denitrobaculum tricleocarpae</name>
    <dbReference type="NCBI Taxonomy" id="2591009"/>
    <lineage>
        <taxon>Bacteria</taxon>
        <taxon>Pseudomonadati</taxon>
        <taxon>Pseudomonadota</taxon>
        <taxon>Alphaproteobacteria</taxon>
        <taxon>Rhodospirillales</taxon>
        <taxon>Rhodospirillaceae</taxon>
        <taxon>Denitrobaculum</taxon>
    </lineage>
</organism>
<proteinExistence type="predicted"/>
<dbReference type="Proteomes" id="UP000315252">
    <property type="component" value="Unassembled WGS sequence"/>
</dbReference>
<evidence type="ECO:0000259" key="5">
    <source>
        <dbReference type="Pfam" id="PF24827"/>
    </source>
</evidence>
<dbReference type="AlphaFoldDB" id="A0A545T0S9"/>
<sequence>MARKIERIALKGTAPGTRQELMLHRFGTAGKGPKIYLQASLHADETPGMMVLHHLIPMLDEADHAGRLRGEIVLVPYANPIGLGQIVNQIQLGRYALNGEGNFNRSWPDLLSLVGEEALERLECELTGDAEENTAKIRTLFRQALNDHEPRDTMESLRFALAREAADADFVLDLHCDDDSLMHIFLLPQHWPDARDLVAELGCRAALTAEDSGGASFDEAFSTPWVRLAKRFPKHPIDPACLAVTIELRGRADVSDELGRQDAAALANFLRHRGFILVEAPQPAIPEPLCEATELAATEVVRTPAAGLLSYEAAPGDKLKKSDVVAWLIDPTAENPLEGRQAIPAGTDGLLLSRKSHKYVSANESIAKIVGTEPLEGRSGGYLLED</sequence>
<comment type="cofactor">
    <cofactor evidence="1">
        <name>Zn(2+)</name>
        <dbReference type="ChEBI" id="CHEBI:29105"/>
    </cofactor>
</comment>
<dbReference type="OrthoDB" id="9782876at2"/>
<dbReference type="GO" id="GO:0016788">
    <property type="term" value="F:hydrolase activity, acting on ester bonds"/>
    <property type="evidence" value="ECO:0007669"/>
    <property type="project" value="InterPro"/>
</dbReference>
<evidence type="ECO:0000313" key="7">
    <source>
        <dbReference type="Proteomes" id="UP000315252"/>
    </source>
</evidence>
<evidence type="ECO:0000256" key="1">
    <source>
        <dbReference type="ARBA" id="ARBA00001947"/>
    </source>
</evidence>
<dbReference type="RefSeq" id="WP_142899623.1">
    <property type="nucleotide sequence ID" value="NZ_ML660066.1"/>
</dbReference>
<keyword evidence="3" id="KW-0378">Hydrolase</keyword>
<keyword evidence="4" id="KW-0862">Zinc</keyword>
<reference evidence="6 7" key="1">
    <citation type="submission" date="2019-06" db="EMBL/GenBank/DDBJ databases">
        <title>Whole genome sequence for Rhodospirillaceae sp. R148.</title>
        <authorList>
            <person name="Wang G."/>
        </authorList>
    </citation>
    <scope>NUCLEOTIDE SEQUENCE [LARGE SCALE GENOMIC DNA]</scope>
    <source>
        <strain evidence="6 7">R148</strain>
    </source>
</reference>
<feature type="domain" description="Succinylglutamate desuccinylase/Aspartoacylase catalytic" evidence="5">
    <location>
        <begin position="31"/>
        <end position="272"/>
    </location>
</feature>
<dbReference type="InterPro" id="IPR053138">
    <property type="entry name" value="N-alpha-Ac-DABA_deacetylase"/>
</dbReference>
<name>A0A545T0S9_9PROT</name>
<dbReference type="Gene3D" id="3.40.630.10">
    <property type="entry name" value="Zn peptidases"/>
    <property type="match status" value="1"/>
</dbReference>
<dbReference type="Pfam" id="PF24827">
    <property type="entry name" value="AstE_AspA_cat"/>
    <property type="match status" value="1"/>
</dbReference>
<accession>A0A545T0S9</accession>